<sequence>MTGTLENLTSGLIGGALGVLATLAVAYFQLKQIAKHHREAMDNNKIALEHQNTLLNDSHNNQIALLKETYKNQLSLISAEQRINSEVLAIKEIQLLLNGDVKSVHQLGRDVYHDHRTMLLAGHVQEFNGRLVDFRDKLTAAVGQINVVIDDNRQHWRSLSHIEATIKMIHPLWGATQELINKISGLSLILTEETLPIITSELRAFESMLNVYSDWNSKCKDACAQRLTTIMSEAG</sequence>
<dbReference type="EMBL" id="VFET01000066">
    <property type="protein sequence ID" value="TWR96436.1"/>
    <property type="molecule type" value="Genomic_DNA"/>
</dbReference>
<feature type="transmembrane region" description="Helical" evidence="1">
    <location>
        <begin position="12"/>
        <end position="30"/>
    </location>
</feature>
<organism evidence="3 5">
    <name type="scientific">Pseudomonas extremaustralis</name>
    <dbReference type="NCBI Taxonomy" id="359110"/>
    <lineage>
        <taxon>Bacteria</taxon>
        <taxon>Pseudomonadati</taxon>
        <taxon>Pseudomonadota</taxon>
        <taxon>Gammaproteobacteria</taxon>
        <taxon>Pseudomonadales</taxon>
        <taxon>Pseudomonadaceae</taxon>
        <taxon>Pseudomonas</taxon>
    </lineage>
</organism>
<dbReference type="EMBL" id="LT629689">
    <property type="protein sequence ID" value="SDE64084.1"/>
    <property type="molecule type" value="Genomic_DNA"/>
</dbReference>
<protein>
    <submittedName>
        <fullName evidence="3">Uncharacterized protein</fullName>
    </submittedName>
</protein>
<keyword evidence="1" id="KW-1133">Transmembrane helix</keyword>
<evidence type="ECO:0000313" key="2">
    <source>
        <dbReference type="EMBL" id="SDE64084.1"/>
    </source>
</evidence>
<dbReference type="RefSeq" id="WP_010568136.1">
    <property type="nucleotide sequence ID" value="NZ_LT629689.1"/>
</dbReference>
<evidence type="ECO:0000313" key="3">
    <source>
        <dbReference type="EMBL" id="TWR96436.1"/>
    </source>
</evidence>
<keyword evidence="1" id="KW-0472">Membrane</keyword>
<name>A0A5C5PZA9_9PSED</name>
<evidence type="ECO:0000256" key="1">
    <source>
        <dbReference type="SAM" id="Phobius"/>
    </source>
</evidence>
<dbReference type="Proteomes" id="UP000317951">
    <property type="component" value="Unassembled WGS sequence"/>
</dbReference>
<evidence type="ECO:0000313" key="4">
    <source>
        <dbReference type="Proteomes" id="UP000182858"/>
    </source>
</evidence>
<evidence type="ECO:0000313" key="5">
    <source>
        <dbReference type="Proteomes" id="UP000317951"/>
    </source>
</evidence>
<dbReference type="AlphaFoldDB" id="A0A5C5PZA9"/>
<proteinExistence type="predicted"/>
<reference evidence="2 4" key="1">
    <citation type="submission" date="2016-10" db="EMBL/GenBank/DDBJ databases">
        <authorList>
            <person name="Varghese N."/>
            <person name="Submissions S."/>
        </authorList>
    </citation>
    <scope>NUCLEOTIDE SEQUENCE [LARGE SCALE GENOMIC DNA]</scope>
    <source>
        <strain evidence="2 4">DSM 17835</strain>
    </source>
</reference>
<dbReference type="Proteomes" id="UP000182858">
    <property type="component" value="Chromosome I"/>
</dbReference>
<reference evidence="3 5" key="2">
    <citation type="submission" date="2019-06" db="EMBL/GenBank/DDBJ databases">
        <title>Pseudomonas bimorpha sp. nov. isolated from bovine raw milk and skim milk concentrate.</title>
        <authorList>
            <person name="Hofmann K."/>
            <person name="Huptas C."/>
            <person name="Doll E."/>
            <person name="Scherer S."/>
            <person name="Wenning M."/>
        </authorList>
    </citation>
    <scope>NUCLEOTIDE SEQUENCE [LARGE SCALE GENOMIC DNA]</scope>
    <source>
        <strain evidence="3 5">DSM 17835</strain>
    </source>
</reference>
<accession>A0A5C5PZA9</accession>
<keyword evidence="1" id="KW-0812">Transmembrane</keyword>
<gene>
    <name evidence="3" type="ORF">FIV36_30865</name>
    <name evidence="2" type="ORF">SAMN05216591_0471</name>
</gene>
<keyword evidence="4" id="KW-1185">Reference proteome</keyword>
<dbReference type="GeneID" id="78552013"/>